<evidence type="ECO:0000256" key="6">
    <source>
        <dbReference type="ARBA" id="ARBA00022842"/>
    </source>
</evidence>
<sequence>MGSLNMDLSVTVGRLPRPGETVSGTDVVRGAGGKGANQAVAAARLGARVRMVGLVGADAYGDELLDGLTAEGVDTAAVRQLPHAATGLALIVVQGGGENTITLSPGANHRLDPEVLGELSRTAPPGPSDTVLLQLEIPLPSVLAAARAARTAGARVVLNAAPLPRQPSVLADLLAYVDVLVVNESEAQGLLGGPPGPDGWLGHAGRLRGLGPGTVVITLGAAGAVAVDGTHRHTQPGFPVEALDAVGAGDAFCAELAHALGDGAALQAAVRRACAAGALATTRPGAQAALPTRAEVDALLTRVPPAKDPTDPRDRMEPKAPKSPEDTKNSAEEPHAS</sequence>
<dbReference type="Pfam" id="PF00294">
    <property type="entry name" value="PfkB"/>
    <property type="match status" value="1"/>
</dbReference>
<feature type="binding site" evidence="9">
    <location>
        <begin position="218"/>
        <end position="223"/>
    </location>
    <ligand>
        <name>ATP</name>
        <dbReference type="ChEBI" id="CHEBI:30616"/>
    </ligand>
</feature>
<dbReference type="InterPro" id="IPR029056">
    <property type="entry name" value="Ribokinase-like"/>
</dbReference>
<keyword evidence="2 9" id="KW-0479">Metal-binding</keyword>
<reference evidence="13" key="1">
    <citation type="journal article" date="2019" name="Int. J. Syst. Evol. Microbiol.">
        <title>The Global Catalogue of Microorganisms (GCM) 10K type strain sequencing project: providing services to taxonomists for standard genome sequencing and annotation.</title>
        <authorList>
            <consortium name="The Broad Institute Genomics Platform"/>
            <consortium name="The Broad Institute Genome Sequencing Center for Infectious Disease"/>
            <person name="Wu L."/>
            <person name="Ma J."/>
        </authorList>
    </citation>
    <scope>NUCLEOTIDE SEQUENCE [LARGE SCALE GENOMIC DNA]</scope>
    <source>
        <strain evidence="13">SYNS20</strain>
    </source>
</reference>
<dbReference type="PANTHER" id="PTHR10584">
    <property type="entry name" value="SUGAR KINASE"/>
    <property type="match status" value="1"/>
</dbReference>
<keyword evidence="7 9" id="KW-0630">Potassium</keyword>
<keyword evidence="4 9" id="KW-0418">Kinase</keyword>
<evidence type="ECO:0000256" key="10">
    <source>
        <dbReference type="SAM" id="MobiDB-lite"/>
    </source>
</evidence>
<dbReference type="SUPFAM" id="SSF53613">
    <property type="entry name" value="Ribokinase-like"/>
    <property type="match status" value="1"/>
</dbReference>
<dbReference type="HAMAP" id="MF_01987">
    <property type="entry name" value="Ribokinase"/>
    <property type="match status" value="1"/>
</dbReference>
<evidence type="ECO:0000256" key="1">
    <source>
        <dbReference type="ARBA" id="ARBA00022679"/>
    </source>
</evidence>
<keyword evidence="3 9" id="KW-0547">Nucleotide-binding</keyword>
<name>A0ABW2JV27_9ACTN</name>
<evidence type="ECO:0000259" key="11">
    <source>
        <dbReference type="Pfam" id="PF00294"/>
    </source>
</evidence>
<feature type="compositionally biased region" description="Basic and acidic residues" evidence="10">
    <location>
        <begin position="308"/>
        <end position="337"/>
    </location>
</feature>
<dbReference type="GO" id="GO:0004747">
    <property type="term" value="F:ribokinase activity"/>
    <property type="evidence" value="ECO:0007669"/>
    <property type="project" value="UniProtKB-EC"/>
</dbReference>
<comment type="cofactor">
    <cofactor evidence="9">
        <name>Mg(2+)</name>
        <dbReference type="ChEBI" id="CHEBI:18420"/>
    </cofactor>
    <text evidence="9">Requires a divalent cation, most likely magnesium in vivo, as an electrophilic catalyst to aid phosphoryl group transfer. It is the chelate of the metal and the nucleotide that is the actual substrate.</text>
</comment>
<feature type="binding site" evidence="9">
    <location>
        <position position="250"/>
    </location>
    <ligand>
        <name>substrate</name>
    </ligand>
</feature>
<dbReference type="EC" id="2.7.1.15" evidence="9"/>
<dbReference type="PANTHER" id="PTHR10584:SF166">
    <property type="entry name" value="RIBOKINASE"/>
    <property type="match status" value="1"/>
</dbReference>
<comment type="similarity">
    <text evidence="9">Belongs to the carbohydrate kinase PfkB family. Ribokinase subfamily.</text>
</comment>
<dbReference type="Gene3D" id="3.40.1190.20">
    <property type="match status" value="1"/>
</dbReference>
<evidence type="ECO:0000256" key="9">
    <source>
        <dbReference type="HAMAP-Rule" id="MF_01987"/>
    </source>
</evidence>
<comment type="function">
    <text evidence="9">Catalyzes the phosphorylation of ribose at O-5 in a reaction requiring ATP and magnesium. The resulting D-ribose-5-phosphate can then be used either for sythesis of nucleotides, histidine, and tryptophan, or as a component of the pentose phosphate pathway.</text>
</comment>
<dbReference type="RefSeq" id="WP_381838724.1">
    <property type="nucleotide sequence ID" value="NZ_JBHTCF010000023.1"/>
</dbReference>
<feature type="binding site" evidence="9">
    <location>
        <begin position="5"/>
        <end position="7"/>
    </location>
    <ligand>
        <name>substrate</name>
    </ligand>
</feature>
<evidence type="ECO:0000313" key="13">
    <source>
        <dbReference type="Proteomes" id="UP001596523"/>
    </source>
</evidence>
<accession>A0ABW2JV27</accession>
<dbReference type="EMBL" id="JBHTCF010000023">
    <property type="protein sequence ID" value="MFC7309627.1"/>
    <property type="molecule type" value="Genomic_DNA"/>
</dbReference>
<feature type="binding site" evidence="9">
    <location>
        <begin position="33"/>
        <end position="37"/>
    </location>
    <ligand>
        <name>substrate</name>
    </ligand>
</feature>
<dbReference type="Proteomes" id="UP001596523">
    <property type="component" value="Unassembled WGS sequence"/>
</dbReference>
<feature type="binding site" evidence="9">
    <location>
        <position position="183"/>
    </location>
    <ligand>
        <name>ATP</name>
        <dbReference type="ChEBI" id="CHEBI:30616"/>
    </ligand>
</feature>
<feature type="binding site" evidence="9">
    <location>
        <begin position="249"/>
        <end position="250"/>
    </location>
    <ligand>
        <name>ATP</name>
        <dbReference type="ChEBI" id="CHEBI:30616"/>
    </ligand>
</feature>
<protein>
    <recommendedName>
        <fullName evidence="9">Ribokinase</fullName>
        <shortName evidence="9">RK</shortName>
        <ecNumber evidence="9">2.7.1.15</ecNumber>
    </recommendedName>
</protein>
<comment type="catalytic activity">
    <reaction evidence="9">
        <text>D-ribose + ATP = D-ribose 5-phosphate + ADP + H(+)</text>
        <dbReference type="Rhea" id="RHEA:13697"/>
        <dbReference type="ChEBI" id="CHEBI:15378"/>
        <dbReference type="ChEBI" id="CHEBI:30616"/>
        <dbReference type="ChEBI" id="CHEBI:47013"/>
        <dbReference type="ChEBI" id="CHEBI:78346"/>
        <dbReference type="ChEBI" id="CHEBI:456216"/>
        <dbReference type="EC" id="2.7.1.15"/>
    </reaction>
</comment>
<feature type="binding site" evidence="9">
    <location>
        <position position="136"/>
    </location>
    <ligand>
        <name>substrate</name>
    </ligand>
</feature>
<feature type="binding site" evidence="9">
    <location>
        <position position="246"/>
    </location>
    <ligand>
        <name>K(+)</name>
        <dbReference type="ChEBI" id="CHEBI:29103"/>
    </ligand>
</feature>
<comment type="pathway">
    <text evidence="9">Carbohydrate metabolism; D-ribose degradation; D-ribose 5-phosphate from beta-D-ribopyranose: step 2/2.</text>
</comment>
<evidence type="ECO:0000256" key="5">
    <source>
        <dbReference type="ARBA" id="ARBA00022840"/>
    </source>
</evidence>
<evidence type="ECO:0000256" key="2">
    <source>
        <dbReference type="ARBA" id="ARBA00022723"/>
    </source>
</evidence>
<dbReference type="InterPro" id="IPR011611">
    <property type="entry name" value="PfkB_dom"/>
</dbReference>
<feature type="binding site" evidence="9">
    <location>
        <position position="285"/>
    </location>
    <ligand>
        <name>K(+)</name>
        <dbReference type="ChEBI" id="CHEBI:29103"/>
    </ligand>
</feature>
<evidence type="ECO:0000256" key="8">
    <source>
        <dbReference type="ARBA" id="ARBA00023277"/>
    </source>
</evidence>
<feature type="region of interest" description="Disordered" evidence="10">
    <location>
        <begin position="296"/>
        <end position="337"/>
    </location>
</feature>
<comment type="caution">
    <text evidence="12">The sequence shown here is derived from an EMBL/GenBank/DDBJ whole genome shotgun (WGS) entry which is preliminary data.</text>
</comment>
<organism evidence="12 13">
    <name type="scientific">Streptomyces monticola</name>
    <dbReference type="NCBI Taxonomy" id="2666263"/>
    <lineage>
        <taxon>Bacteria</taxon>
        <taxon>Bacillati</taxon>
        <taxon>Actinomycetota</taxon>
        <taxon>Actinomycetes</taxon>
        <taxon>Kitasatosporales</taxon>
        <taxon>Streptomycetaceae</taxon>
        <taxon>Streptomyces</taxon>
    </lineage>
</organism>
<dbReference type="InterPro" id="IPR002139">
    <property type="entry name" value="Ribo/fructo_kinase"/>
</dbReference>
<dbReference type="InterPro" id="IPR011877">
    <property type="entry name" value="Ribokinase"/>
</dbReference>
<keyword evidence="5 9" id="KW-0067">ATP-binding</keyword>
<comment type="activity regulation">
    <text evidence="9">Activated by a monovalent cation that binds near, but not in, the active site. The most likely occupant of the site in vivo is potassium. Ion binding induces a conformational change that may alter substrate affinity.</text>
</comment>
<feature type="binding site" evidence="9">
    <location>
        <position position="280"/>
    </location>
    <ligand>
        <name>K(+)</name>
        <dbReference type="ChEBI" id="CHEBI:29103"/>
    </ligand>
</feature>
<keyword evidence="1 9" id="KW-0808">Transferase</keyword>
<dbReference type="CDD" id="cd01174">
    <property type="entry name" value="ribokinase"/>
    <property type="match status" value="1"/>
</dbReference>
<evidence type="ECO:0000256" key="7">
    <source>
        <dbReference type="ARBA" id="ARBA00022958"/>
    </source>
</evidence>
<proteinExistence type="inferred from homology"/>
<keyword evidence="6 9" id="KW-0460">Magnesium</keyword>
<keyword evidence="8 9" id="KW-0119">Carbohydrate metabolism</keyword>
<feature type="active site" description="Proton acceptor" evidence="9">
    <location>
        <position position="250"/>
    </location>
</feature>
<comment type="subcellular location">
    <subcellularLocation>
        <location evidence="9">Cytoplasm</location>
    </subcellularLocation>
</comment>
<evidence type="ECO:0000256" key="3">
    <source>
        <dbReference type="ARBA" id="ARBA00022741"/>
    </source>
</evidence>
<keyword evidence="13" id="KW-1185">Reference proteome</keyword>
<keyword evidence="9" id="KW-0963">Cytoplasm</keyword>
<feature type="domain" description="Carbohydrate kinase PfkB" evidence="11">
    <location>
        <begin position="2"/>
        <end position="293"/>
    </location>
</feature>
<gene>
    <name evidence="9" type="primary">rbsK</name>
    <name evidence="12" type="ORF">ACFQVC_36120</name>
</gene>
<comment type="caution">
    <text evidence="9">Lacks conserved residue(s) required for the propagation of feature annotation.</text>
</comment>
<dbReference type="PRINTS" id="PR00990">
    <property type="entry name" value="RIBOKINASE"/>
</dbReference>
<comment type="subunit">
    <text evidence="9">Homodimer.</text>
</comment>
<feature type="binding site" evidence="9">
    <location>
        <position position="244"/>
    </location>
    <ligand>
        <name>K(+)</name>
        <dbReference type="ChEBI" id="CHEBI:29103"/>
    </ligand>
</feature>
<evidence type="ECO:0000313" key="12">
    <source>
        <dbReference type="EMBL" id="MFC7309627.1"/>
    </source>
</evidence>
<feature type="binding site" evidence="9">
    <location>
        <position position="283"/>
    </location>
    <ligand>
        <name>K(+)</name>
        <dbReference type="ChEBI" id="CHEBI:29103"/>
    </ligand>
</feature>
<evidence type="ECO:0000256" key="4">
    <source>
        <dbReference type="ARBA" id="ARBA00022777"/>
    </source>
</evidence>